<comment type="similarity">
    <text evidence="1">Belongs to the complex I subunit 6 family.</text>
</comment>
<keyword evidence="1" id="KW-1133">Transmembrane helix</keyword>
<gene>
    <name evidence="2" type="primary">nad6</name>
</gene>
<reference evidence="2" key="1">
    <citation type="submission" date="2020-09" db="EMBL/GenBank/DDBJ databases">
        <authorList>
            <person name="Zhao Z.Y."/>
            <person name="Zhu K.F."/>
            <person name="Tang D.X."/>
            <person name="Wang Y.B."/>
            <person name="Wang Y."/>
            <person name="Geng Y.P."/>
            <person name="Yu H."/>
        </authorList>
    </citation>
    <scope>NUCLEOTIDE SEQUENCE</scope>
</reference>
<keyword evidence="1" id="KW-0679">Respiratory chain</keyword>
<feature type="transmembrane region" description="Helical" evidence="1">
    <location>
        <begin position="72"/>
        <end position="90"/>
    </location>
</feature>
<keyword evidence="1" id="KW-0813">Transport</keyword>
<dbReference type="PANTHER" id="PTHR33269">
    <property type="entry name" value="NADH-UBIQUINONE OXIDOREDUCTASE CHAIN 6"/>
    <property type="match status" value="1"/>
</dbReference>
<dbReference type="AlphaFoldDB" id="A0A8F1Y2G3"/>
<evidence type="ECO:0000313" key="2">
    <source>
        <dbReference type="EMBL" id="QWS06153.1"/>
    </source>
</evidence>
<accession>A0A8F1Y2G3</accession>
<dbReference type="EMBL" id="MW030498">
    <property type="protein sequence ID" value="QWS06153.1"/>
    <property type="molecule type" value="Genomic_DNA"/>
</dbReference>
<protein>
    <recommendedName>
        <fullName evidence="1">NADH-ubiquinone oxidoreductase chain 6</fullName>
        <ecNumber evidence="1">7.1.1.2</ecNumber>
    </recommendedName>
</protein>
<keyword evidence="1 2" id="KW-0496">Mitochondrion</keyword>
<dbReference type="GO" id="GO:0008137">
    <property type="term" value="F:NADH dehydrogenase (ubiquinone) activity"/>
    <property type="evidence" value="ECO:0007669"/>
    <property type="project" value="UniProtKB-UniRule"/>
</dbReference>
<dbReference type="Pfam" id="PF00499">
    <property type="entry name" value="Oxidored_q3"/>
    <property type="match status" value="1"/>
</dbReference>
<comment type="subcellular location">
    <subcellularLocation>
        <location evidence="1">Mitochondrion membrane</location>
        <topology evidence="1">Multi-pass membrane protein</topology>
    </subcellularLocation>
</comment>
<comment type="catalytic activity">
    <reaction evidence="1">
        <text>a ubiquinone + NADH + 5 H(+)(in) = a ubiquinol + NAD(+) + 4 H(+)(out)</text>
        <dbReference type="Rhea" id="RHEA:29091"/>
        <dbReference type="Rhea" id="RHEA-COMP:9565"/>
        <dbReference type="Rhea" id="RHEA-COMP:9566"/>
        <dbReference type="ChEBI" id="CHEBI:15378"/>
        <dbReference type="ChEBI" id="CHEBI:16389"/>
        <dbReference type="ChEBI" id="CHEBI:17976"/>
        <dbReference type="ChEBI" id="CHEBI:57540"/>
        <dbReference type="ChEBI" id="CHEBI:57945"/>
        <dbReference type="EC" id="7.1.1.2"/>
    </reaction>
</comment>
<reference evidence="2" key="2">
    <citation type="journal article" date="2021" name="Int. J. Mol. Sci.">
        <title>Comparative Analysis of Mitochondrial Genome Features among Four Clonostachys Species and Insight into Their Systematic Positions in the Order Hypocreales.</title>
        <authorList>
            <person name="Zhao Z."/>
            <person name="Zhu K."/>
            <person name="Tang D."/>
            <person name="Wang Y."/>
            <person name="Wang Y."/>
            <person name="Zhang G."/>
            <person name="Geng Y."/>
            <person name="Yu H."/>
        </authorList>
    </citation>
    <scope>NUCLEOTIDE SEQUENCE</scope>
</reference>
<comment type="function">
    <text evidence="1">Core subunit of the mitochondrial membrane respiratory chain NADH dehydrogenase (Complex I) which catalyzes electron transfer from NADH through the respiratory chain, using ubiquinone as an electron acceptor. Essential for the catalytic activity and assembly of complex I.</text>
</comment>
<dbReference type="InterPro" id="IPR001457">
    <property type="entry name" value="NADH_UbQ/plastoQ_OxRdtase_su6"/>
</dbReference>
<keyword evidence="1" id="KW-0812">Transmembrane</keyword>
<sequence length="220" mass="24417">MSEKILVIYDHILSGYQSESLEFISVLALFFGAIVIIIKNPIGSLMCLIGLFGVISVYLVLAGLNFIGLSYLIVYIGAISILFLFILMLINIRTSELLSNNVNSVPLALLIIILLNYAWFQVSPQYISYTDSSDSIINSSVYTNIISEFLNTWKSMVFGLENSVANIMFVTSNNWDGYITETNHAATIGMVLYTVFNMWLLLASIILLLAMVGAIIITIK</sequence>
<feature type="transmembrane region" description="Helical" evidence="1">
    <location>
        <begin position="45"/>
        <end position="66"/>
    </location>
</feature>
<keyword evidence="1" id="KW-0249">Electron transport</keyword>
<keyword evidence="1" id="KW-0472">Membrane</keyword>
<dbReference type="GO" id="GO:0031966">
    <property type="term" value="C:mitochondrial membrane"/>
    <property type="evidence" value="ECO:0007669"/>
    <property type="project" value="UniProtKB-SubCell"/>
</dbReference>
<dbReference type="EC" id="7.1.1.2" evidence="1"/>
<proteinExistence type="inferred from homology"/>
<dbReference type="InterPro" id="IPR042106">
    <property type="entry name" value="Nuo/plastoQ_OxRdtase_6_NuoJ"/>
</dbReference>
<feature type="transmembrane region" description="Helical" evidence="1">
    <location>
        <begin position="102"/>
        <end position="120"/>
    </location>
</feature>
<dbReference type="Gene3D" id="1.20.120.1200">
    <property type="entry name" value="NADH-ubiquinone/plastoquinone oxidoreductase chain 6, subunit NuoJ"/>
    <property type="match status" value="1"/>
</dbReference>
<keyword evidence="1" id="KW-1278">Translocase</keyword>
<dbReference type="PANTHER" id="PTHR33269:SF17">
    <property type="entry name" value="NADH-UBIQUINONE OXIDOREDUCTASE CHAIN 6"/>
    <property type="match status" value="1"/>
</dbReference>
<feature type="transmembrane region" description="Helical" evidence="1">
    <location>
        <begin position="198"/>
        <end position="219"/>
    </location>
</feature>
<name>A0A8F1Y2G3_9HYPO</name>
<geneLocation type="mitochondrion" evidence="2"/>
<evidence type="ECO:0000256" key="1">
    <source>
        <dbReference type="RuleBase" id="RU004430"/>
    </source>
</evidence>
<organism evidence="2">
    <name type="scientific">Clonostachys compactiuscula</name>
    <dbReference type="NCBI Taxonomy" id="122660"/>
    <lineage>
        <taxon>Eukaryota</taxon>
        <taxon>Fungi</taxon>
        <taxon>Dikarya</taxon>
        <taxon>Ascomycota</taxon>
        <taxon>Pezizomycotina</taxon>
        <taxon>Sordariomycetes</taxon>
        <taxon>Hypocreomycetidae</taxon>
        <taxon>Hypocreales</taxon>
        <taxon>Bionectriaceae</taxon>
        <taxon>Clonostachys</taxon>
    </lineage>
</organism>
<keyword evidence="1" id="KW-0830">Ubiquinone</keyword>
<keyword evidence="1" id="KW-0520">NAD</keyword>
<feature type="transmembrane region" description="Helical" evidence="1">
    <location>
        <begin position="20"/>
        <end position="38"/>
    </location>
</feature>